<dbReference type="Proteomes" id="UP000267469">
    <property type="component" value="Unassembled WGS sequence"/>
</dbReference>
<reference evidence="1 2" key="1">
    <citation type="submission" date="2018-10" db="EMBL/GenBank/DDBJ databases">
        <title>Sinomicrobium pectinilyticum sp. nov., a pectinase-producing bacterium isolated from alkaline and saline soil, and emended description of the genus Sinomicrobium.</title>
        <authorList>
            <person name="Cheng B."/>
            <person name="Li C."/>
            <person name="Lai Q."/>
            <person name="Du M."/>
            <person name="Shao Z."/>
            <person name="Xu P."/>
            <person name="Yang C."/>
        </authorList>
    </citation>
    <scope>NUCLEOTIDE SEQUENCE [LARGE SCALE GENOMIC DNA]</scope>
    <source>
        <strain evidence="1 2">5DNS001</strain>
    </source>
</reference>
<dbReference type="AlphaFoldDB" id="A0A3N0EUX6"/>
<protein>
    <submittedName>
        <fullName evidence="1">Uncharacterized protein</fullName>
    </submittedName>
</protein>
<proteinExistence type="predicted"/>
<dbReference type="EMBL" id="RJTM01000025">
    <property type="protein sequence ID" value="RNL91725.1"/>
    <property type="molecule type" value="Genomic_DNA"/>
</dbReference>
<dbReference type="OrthoDB" id="8263000at2"/>
<organism evidence="1 2">
    <name type="scientific">Sinomicrobium pectinilyticum</name>
    <dbReference type="NCBI Taxonomy" id="1084421"/>
    <lineage>
        <taxon>Bacteria</taxon>
        <taxon>Pseudomonadati</taxon>
        <taxon>Bacteroidota</taxon>
        <taxon>Flavobacteriia</taxon>
        <taxon>Flavobacteriales</taxon>
        <taxon>Flavobacteriaceae</taxon>
        <taxon>Sinomicrobium</taxon>
    </lineage>
</organism>
<comment type="caution">
    <text evidence="1">The sequence shown here is derived from an EMBL/GenBank/DDBJ whole genome shotgun (WGS) entry which is preliminary data.</text>
</comment>
<accession>A0A3N0EUX6</accession>
<dbReference type="Gene3D" id="2.30.29.80">
    <property type="match status" value="1"/>
</dbReference>
<sequence>MSTLDKHISIPKSTATGDDLDFDFLRKKGMEYIEHLGGKLWTDYNLHDPGITILEMLCYAITDLGQRINMPIADILAGKDQAGVEKQFFRATEILPCKPVTALDYRKLFIDIPGVKNCWLKTYSKKVYVDCKQQLLSYDKNDFAATLPAFRKDFLLKGLYTLLVDFEDFGHMDSTQQKAKKQQIKDIIFRKYHENRNLCEDLVKIEQVKSHPISVCAIIDISPGADEEFVHARVLRAIEKYFSPPLTFYSLREMLDKGYASHEIFEGPLLDNGFIDTEELRKTELRREVRLSDIINIIMDIEEVHEVKEISLNDCDAPGEGDNWIICVDKDHKPRLCSKSTFSYTKGILPVNINRQAVETYKKQLEAQEAEDREKARLDKELKLPAGRYTETGAYTTIQNDFPDTYGIGVNGLPSTAGTSRKAWAKQLKGYLLFYDQILASYFKHLESVKDLLSKDGELTRTYFTQAVKDIGDFDLIAGTDYTMNDDEGLADVLFASFDHSVERRNNLLDHLIARFAERFGDYAFLMKTLYGSASEEIVLTNKQAFLKEYATVSAERGSAFNYYNQPKERLWNTNNVSGIQKRIARLAGIKNYFRRDLSRSFVQVYSLVNHEGETVFKWRIRNESNHIILSSTEAFPSVKLAVEELYFAVRQVMETRKKLVEKAFEKPISEIAIDNVEIHLSPGGKFSFHIINPEFESASHPDRIIAKQFKYYNTQQELKNALTGLIDFVKFTFTEEGIFLIEHTLLLPDVTKNTTDTGFLPICTDDCEECHTIDPYSYRVSIVLPGYTLRFSDPAFREYLENLIRQELPAHILARICWIGYRKGEIPDEENDLLYFEKTYKAFLEAKTSVGTAQDKEKLEAFTDALSQLNTIYPVGRLYDCEEEEEHPEGKVILGRTNLGTL</sequence>
<evidence type="ECO:0000313" key="2">
    <source>
        <dbReference type="Proteomes" id="UP000267469"/>
    </source>
</evidence>
<dbReference type="RefSeq" id="WP_123214755.1">
    <property type="nucleotide sequence ID" value="NZ_RJTM01000025.1"/>
</dbReference>
<evidence type="ECO:0000313" key="1">
    <source>
        <dbReference type="EMBL" id="RNL91725.1"/>
    </source>
</evidence>
<name>A0A3N0EUX6_SINP1</name>
<gene>
    <name evidence="1" type="ORF">ED312_04185</name>
</gene>
<keyword evidence="2" id="KW-1185">Reference proteome</keyword>